<organism evidence="2 3">
    <name type="scientific">Conidiobolus coronatus (strain ATCC 28846 / CBS 209.66 / NRRL 28638)</name>
    <name type="common">Delacroixia coronata</name>
    <dbReference type="NCBI Taxonomy" id="796925"/>
    <lineage>
        <taxon>Eukaryota</taxon>
        <taxon>Fungi</taxon>
        <taxon>Fungi incertae sedis</taxon>
        <taxon>Zoopagomycota</taxon>
        <taxon>Entomophthoromycotina</taxon>
        <taxon>Entomophthoromycetes</taxon>
        <taxon>Entomophthorales</taxon>
        <taxon>Ancylistaceae</taxon>
        <taxon>Conidiobolus</taxon>
    </lineage>
</organism>
<sequence length="382" mass="43624">MDAENIIKHTLLIAQSSCVVSQKTVNTWYKNFRLESCKTNSLKTTSSRKKFTDEYLIDLINKNPTLNMTELSRIAGATTKTISNRIKQIYSADELEKYCKRYNTKFTDEFLIELVNENPTLTMIELARLAGVSYSTISTRIKQINSTEERIKYVRKKYRPEEFGASNPKLTDEYIINLVNENPGLNLLLFTNEFLIDLINENPDLNLENLGRLADSSASAVKYRLKKINTNEKILKYTSKKPGSKLKFTDEFLAELIDENPNLNMTELARLASVSVSTISKRIKQANNSGEGVNYTIKNPQKDKLKQEKKSKFTNEFLIKLINENPSLNMTELAKLANVSVSAISKRIKQVNSSEKEVNYTTKLSQKDKPKQEKKSMTKLPS</sequence>
<name>A0A137NT98_CONC2</name>
<dbReference type="EMBL" id="KQ964782">
    <property type="protein sequence ID" value="KXN66003.1"/>
    <property type="molecule type" value="Genomic_DNA"/>
</dbReference>
<evidence type="ECO:0000313" key="2">
    <source>
        <dbReference type="EMBL" id="KXN66003.1"/>
    </source>
</evidence>
<dbReference type="Gene3D" id="1.10.10.10">
    <property type="entry name" value="Winged helix-like DNA-binding domain superfamily/Winged helix DNA-binding domain"/>
    <property type="match status" value="4"/>
</dbReference>
<evidence type="ECO:0000313" key="3">
    <source>
        <dbReference type="Proteomes" id="UP000070444"/>
    </source>
</evidence>
<gene>
    <name evidence="2" type="ORF">CONCODRAFT_12252</name>
</gene>
<proteinExistence type="predicted"/>
<dbReference type="InterPro" id="IPR036388">
    <property type="entry name" value="WH-like_DNA-bd_sf"/>
</dbReference>
<evidence type="ECO:0000256" key="1">
    <source>
        <dbReference type="SAM" id="MobiDB-lite"/>
    </source>
</evidence>
<keyword evidence="3" id="KW-1185">Reference proteome</keyword>
<reference evidence="2 3" key="1">
    <citation type="journal article" date="2015" name="Genome Biol. Evol.">
        <title>Phylogenomic analyses indicate that early fungi evolved digesting cell walls of algal ancestors of land plants.</title>
        <authorList>
            <person name="Chang Y."/>
            <person name="Wang S."/>
            <person name="Sekimoto S."/>
            <person name="Aerts A.L."/>
            <person name="Choi C."/>
            <person name="Clum A."/>
            <person name="LaButti K.M."/>
            <person name="Lindquist E.A."/>
            <person name="Yee Ngan C."/>
            <person name="Ohm R.A."/>
            <person name="Salamov A.A."/>
            <person name="Grigoriev I.V."/>
            <person name="Spatafora J.W."/>
            <person name="Berbee M.L."/>
        </authorList>
    </citation>
    <scope>NUCLEOTIDE SEQUENCE [LARGE SCALE GENOMIC DNA]</scope>
    <source>
        <strain evidence="2 3">NRRL 28638</strain>
    </source>
</reference>
<dbReference type="OrthoDB" id="7790694at2759"/>
<protein>
    <recommendedName>
        <fullName evidence="4">Helix-turn-helix type 11 domain-containing protein</fullName>
    </recommendedName>
</protein>
<evidence type="ECO:0008006" key="4">
    <source>
        <dbReference type="Google" id="ProtNLM"/>
    </source>
</evidence>
<accession>A0A137NT98</accession>
<feature type="compositionally biased region" description="Basic and acidic residues" evidence="1">
    <location>
        <begin position="365"/>
        <end position="376"/>
    </location>
</feature>
<dbReference type="AlphaFoldDB" id="A0A137NT98"/>
<dbReference type="Proteomes" id="UP000070444">
    <property type="component" value="Unassembled WGS sequence"/>
</dbReference>
<feature type="region of interest" description="Disordered" evidence="1">
    <location>
        <begin position="352"/>
        <end position="382"/>
    </location>
</feature>